<evidence type="ECO:0000313" key="1">
    <source>
        <dbReference type="EMBL" id="MDQ7937063.1"/>
    </source>
</evidence>
<organism evidence="1 2">
    <name type="scientific">Lactiplantibacillus brownii</name>
    <dbReference type="NCBI Taxonomy" id="3069269"/>
    <lineage>
        <taxon>Bacteria</taxon>
        <taxon>Bacillati</taxon>
        <taxon>Bacillota</taxon>
        <taxon>Bacilli</taxon>
        <taxon>Lactobacillales</taxon>
        <taxon>Lactobacillaceae</taxon>
        <taxon>Lactiplantibacillus</taxon>
    </lineage>
</organism>
<dbReference type="EMBL" id="JAVCWF010000001">
    <property type="protein sequence ID" value="MDQ7937063.1"/>
    <property type="molecule type" value="Genomic_DNA"/>
</dbReference>
<comment type="caution">
    <text evidence="1">The sequence shown here is derived from an EMBL/GenBank/DDBJ whole genome shotgun (WGS) entry which is preliminary data.</text>
</comment>
<reference evidence="1 2" key="1">
    <citation type="journal article" date="2023" name="Int. J. Syst. Evol. Microbiol.">
        <title>Lactiplantibacillus brownii sp. nov., a novel psychrotolerant species isolated from sauerkraut.</title>
        <authorList>
            <person name="Heng Y.C."/>
            <person name="Silvaraju S."/>
            <person name="Lee J.K.Y."/>
            <person name="Kittelmann S."/>
        </authorList>
    </citation>
    <scope>NUCLEOTIDE SEQUENCE [LARGE SCALE GENOMIC DNA]</scope>
    <source>
        <strain evidence="1 2">WILCCON 0030</strain>
    </source>
</reference>
<protein>
    <submittedName>
        <fullName evidence="1">ImmA/IrrE family metallo-endopeptidase</fullName>
    </submittedName>
</protein>
<evidence type="ECO:0000313" key="2">
    <source>
        <dbReference type="Proteomes" id="UP001227831"/>
    </source>
</evidence>
<sequence>MNEYLGRALEYAVDHGISYDLCEDFSPYTPSGSNPETNKIVINMNWYLSRQLPYVTCHEISHIEHQDSGILYFHTISKTPIEAEANKGAINILVPMYFESVNVEDANAYTFMQEFDVPPFMEDYTIDAIHKFYKKEVPYNEDH</sequence>
<gene>
    <name evidence="1" type="ORF">RA086_05405</name>
</gene>
<accession>A0ABU1A860</accession>
<proteinExistence type="predicted"/>
<keyword evidence="2" id="KW-1185">Reference proteome</keyword>
<dbReference type="RefSeq" id="WP_308702840.1">
    <property type="nucleotide sequence ID" value="NZ_AP027463.1"/>
</dbReference>
<name>A0ABU1A860_9LACO</name>
<dbReference type="Proteomes" id="UP001227831">
    <property type="component" value="Unassembled WGS sequence"/>
</dbReference>